<dbReference type="InterPro" id="IPR000683">
    <property type="entry name" value="Gfo/Idh/MocA-like_OxRdtase_N"/>
</dbReference>
<dbReference type="EMBL" id="JABENB010000003">
    <property type="protein sequence ID" value="NNG41002.1"/>
    <property type="molecule type" value="Genomic_DNA"/>
</dbReference>
<dbReference type="PANTHER" id="PTHR22604:SF105">
    <property type="entry name" value="TRANS-1,2-DIHYDROBENZENE-1,2-DIOL DEHYDROGENASE"/>
    <property type="match status" value="1"/>
</dbReference>
<protein>
    <submittedName>
        <fullName evidence="6">Gfo/Idh/MocA family oxidoreductase</fullName>
    </submittedName>
</protein>
<evidence type="ECO:0000256" key="2">
    <source>
        <dbReference type="ARBA" id="ARBA00023002"/>
    </source>
</evidence>
<dbReference type="SUPFAM" id="SSF51735">
    <property type="entry name" value="NAD(P)-binding Rossmann-fold domains"/>
    <property type="match status" value="1"/>
</dbReference>
<dbReference type="PANTHER" id="PTHR22604">
    <property type="entry name" value="OXIDOREDUCTASES"/>
    <property type="match status" value="1"/>
</dbReference>
<keyword evidence="7" id="KW-1185">Reference proteome</keyword>
<accession>A0A849AWF5</accession>
<dbReference type="Pfam" id="PF22725">
    <property type="entry name" value="GFO_IDH_MocA_C3"/>
    <property type="match status" value="1"/>
</dbReference>
<keyword evidence="2" id="KW-0560">Oxidoreductase</keyword>
<dbReference type="Gene3D" id="3.30.360.10">
    <property type="entry name" value="Dihydrodipicolinate Reductase, domain 2"/>
    <property type="match status" value="1"/>
</dbReference>
<evidence type="ECO:0000259" key="5">
    <source>
        <dbReference type="Pfam" id="PF22725"/>
    </source>
</evidence>
<dbReference type="InterPro" id="IPR055170">
    <property type="entry name" value="GFO_IDH_MocA-like_dom"/>
</dbReference>
<keyword evidence="3" id="KW-0520">NAD</keyword>
<evidence type="ECO:0000256" key="3">
    <source>
        <dbReference type="ARBA" id="ARBA00023027"/>
    </source>
</evidence>
<dbReference type="RefSeq" id="WP_171157899.1">
    <property type="nucleotide sequence ID" value="NZ_JABENB010000003.1"/>
</dbReference>
<dbReference type="Gene3D" id="3.40.50.720">
    <property type="entry name" value="NAD(P)-binding Rossmann-like Domain"/>
    <property type="match status" value="1"/>
</dbReference>
<comment type="caution">
    <text evidence="6">The sequence shown here is derived from an EMBL/GenBank/DDBJ whole genome shotgun (WGS) entry which is preliminary data.</text>
</comment>
<evidence type="ECO:0000256" key="1">
    <source>
        <dbReference type="ARBA" id="ARBA00010928"/>
    </source>
</evidence>
<dbReference type="InterPro" id="IPR050984">
    <property type="entry name" value="Gfo/Idh/MocA_domain"/>
</dbReference>
<evidence type="ECO:0000259" key="4">
    <source>
        <dbReference type="Pfam" id="PF01408"/>
    </source>
</evidence>
<name>A0A849AWF5_9MICO</name>
<dbReference type="GO" id="GO:0016491">
    <property type="term" value="F:oxidoreductase activity"/>
    <property type="evidence" value="ECO:0007669"/>
    <property type="project" value="UniProtKB-KW"/>
</dbReference>
<comment type="similarity">
    <text evidence="1">Belongs to the Gfo/Idh/MocA family.</text>
</comment>
<organism evidence="6 7">
    <name type="scientific">Flexivirga aerilata</name>
    <dbReference type="NCBI Taxonomy" id="1656889"/>
    <lineage>
        <taxon>Bacteria</taxon>
        <taxon>Bacillati</taxon>
        <taxon>Actinomycetota</taxon>
        <taxon>Actinomycetes</taxon>
        <taxon>Micrococcales</taxon>
        <taxon>Dermacoccaceae</taxon>
        <taxon>Flexivirga</taxon>
    </lineage>
</organism>
<dbReference type="InterPro" id="IPR036291">
    <property type="entry name" value="NAD(P)-bd_dom_sf"/>
</dbReference>
<dbReference type="AlphaFoldDB" id="A0A849AWF5"/>
<dbReference type="Pfam" id="PF01408">
    <property type="entry name" value="GFO_IDH_MocA"/>
    <property type="match status" value="1"/>
</dbReference>
<feature type="domain" description="GFO/IDH/MocA-like oxidoreductase" evidence="5">
    <location>
        <begin position="147"/>
        <end position="259"/>
    </location>
</feature>
<sequence>MARLPSPTTPDPMDAPPLRWGVLAPGGIASTFVAALQAGTRQQVVACGSRSLERAREFASRFGGFTAYGSYDELVADPEVDVVYVASPHSGHHDLALSALRAGKPVLVEKAFARNAAEAREIIDEARARKLFCMEAMWSRFLPRYDVVRQAVADGLIGTLQTIVADHGQLLYPNGPQRLTDPALAGGALLDLGIYPISLAAMFMPGELSVSASGLLTPEGVDASEVVALTGGDVLASCVSTMTGQTANTAVIAGDSARLELDGWFYQPGPVRLVAHGDTVLDTYVPASAEHGLHFEAAEVARRITAGETQSPLMPWDETLRIMQIMDEVRAQLGVRFPGEPS</sequence>
<dbReference type="Proteomes" id="UP000557772">
    <property type="component" value="Unassembled WGS sequence"/>
</dbReference>
<evidence type="ECO:0000313" key="7">
    <source>
        <dbReference type="Proteomes" id="UP000557772"/>
    </source>
</evidence>
<dbReference type="GO" id="GO:0000166">
    <property type="term" value="F:nucleotide binding"/>
    <property type="evidence" value="ECO:0007669"/>
    <property type="project" value="InterPro"/>
</dbReference>
<gene>
    <name evidence="6" type="ORF">HJ588_17215</name>
</gene>
<reference evidence="6 7" key="1">
    <citation type="submission" date="2020-05" db="EMBL/GenBank/DDBJ databases">
        <title>Flexivirga sp. ID2601S isolated from air conditioner.</title>
        <authorList>
            <person name="Kim D.H."/>
        </authorList>
    </citation>
    <scope>NUCLEOTIDE SEQUENCE [LARGE SCALE GENOMIC DNA]</scope>
    <source>
        <strain evidence="6 7">ID2601S</strain>
    </source>
</reference>
<feature type="domain" description="Gfo/Idh/MocA-like oxidoreductase N-terminal" evidence="4">
    <location>
        <begin position="19"/>
        <end position="134"/>
    </location>
</feature>
<evidence type="ECO:0000313" key="6">
    <source>
        <dbReference type="EMBL" id="NNG41002.1"/>
    </source>
</evidence>
<dbReference type="SUPFAM" id="SSF55347">
    <property type="entry name" value="Glyceraldehyde-3-phosphate dehydrogenase-like, C-terminal domain"/>
    <property type="match status" value="1"/>
</dbReference>
<proteinExistence type="inferred from homology"/>